<keyword evidence="3" id="KW-0808">Transferase</keyword>
<sequence>MRAAREETHPHRRLNAQGDLGRPQNPPEEVRHAVATRQVAEQREGDAEGVPRERKDRKHERGVPARKDHDGITPAGFARPPSTPSEAPTMSDETKRTVRTQFGRQASWYAASAVHRQSASLAVLLRLSAPFPEARALDIATGTGFTGLALAPQCRQVVGVDLTAGMVREARRLAANRGVPNFLLCLGDAEALPFPDRIFDIVTCRHAAHHFPDFPRALAEMGRVAKIGGRVVLDDTCAPENPALARLMNEWELRRDPSHVANRPPSELVALLDQSGLRVDATVMTEVPLEFTDWVRRSGVAAAEAAALRASLLGAATDARSAFRIRLEGDTLRFAWDEIVLLGVKR</sequence>
<evidence type="ECO:0000259" key="2">
    <source>
        <dbReference type="Pfam" id="PF08241"/>
    </source>
</evidence>
<accession>A0A537J937</accession>
<dbReference type="CDD" id="cd02440">
    <property type="entry name" value="AdoMet_MTases"/>
    <property type="match status" value="1"/>
</dbReference>
<evidence type="ECO:0000256" key="1">
    <source>
        <dbReference type="SAM" id="MobiDB-lite"/>
    </source>
</evidence>
<reference evidence="3 4" key="1">
    <citation type="journal article" date="2019" name="Nat. Microbiol.">
        <title>Mediterranean grassland soil C-N compound turnover is dependent on rainfall and depth, and is mediated by genomically divergent microorganisms.</title>
        <authorList>
            <person name="Diamond S."/>
            <person name="Andeer P.F."/>
            <person name="Li Z."/>
            <person name="Crits-Christoph A."/>
            <person name="Burstein D."/>
            <person name="Anantharaman K."/>
            <person name="Lane K.R."/>
            <person name="Thomas B.C."/>
            <person name="Pan C."/>
            <person name="Northen T.R."/>
            <person name="Banfield J.F."/>
        </authorList>
    </citation>
    <scope>NUCLEOTIDE SEQUENCE [LARGE SCALE GENOMIC DNA]</scope>
    <source>
        <strain evidence="3">NP_6</strain>
    </source>
</reference>
<dbReference type="SUPFAM" id="SSF53335">
    <property type="entry name" value="S-adenosyl-L-methionine-dependent methyltransferases"/>
    <property type="match status" value="1"/>
</dbReference>
<dbReference type="Pfam" id="PF08241">
    <property type="entry name" value="Methyltransf_11"/>
    <property type="match status" value="1"/>
</dbReference>
<feature type="region of interest" description="Disordered" evidence="1">
    <location>
        <begin position="1"/>
        <end position="96"/>
    </location>
</feature>
<dbReference type="GO" id="GO:0008757">
    <property type="term" value="F:S-adenosylmethionine-dependent methyltransferase activity"/>
    <property type="evidence" value="ECO:0007669"/>
    <property type="project" value="InterPro"/>
</dbReference>
<dbReference type="PANTHER" id="PTHR43591">
    <property type="entry name" value="METHYLTRANSFERASE"/>
    <property type="match status" value="1"/>
</dbReference>
<feature type="domain" description="Methyltransferase type 11" evidence="2">
    <location>
        <begin position="137"/>
        <end position="233"/>
    </location>
</feature>
<name>A0A537J937_9BACT</name>
<evidence type="ECO:0000313" key="3">
    <source>
        <dbReference type="EMBL" id="TMI79993.1"/>
    </source>
</evidence>
<evidence type="ECO:0000313" key="4">
    <source>
        <dbReference type="Proteomes" id="UP000318093"/>
    </source>
</evidence>
<protein>
    <submittedName>
        <fullName evidence="3">Methyltransferase domain-containing protein</fullName>
    </submittedName>
</protein>
<organism evidence="3 4">
    <name type="scientific">Candidatus Segetimicrobium genomatis</name>
    <dbReference type="NCBI Taxonomy" id="2569760"/>
    <lineage>
        <taxon>Bacteria</taxon>
        <taxon>Bacillati</taxon>
        <taxon>Candidatus Sysuimicrobiota</taxon>
        <taxon>Candidatus Sysuimicrobiia</taxon>
        <taxon>Candidatus Sysuimicrobiales</taxon>
        <taxon>Candidatus Segetimicrobiaceae</taxon>
        <taxon>Candidatus Segetimicrobium</taxon>
    </lineage>
</organism>
<dbReference type="AlphaFoldDB" id="A0A537J937"/>
<dbReference type="PANTHER" id="PTHR43591:SF24">
    <property type="entry name" value="2-METHOXY-6-POLYPRENYL-1,4-BENZOQUINOL METHYLASE, MITOCHONDRIAL"/>
    <property type="match status" value="1"/>
</dbReference>
<dbReference type="InterPro" id="IPR029063">
    <property type="entry name" value="SAM-dependent_MTases_sf"/>
</dbReference>
<keyword evidence="3" id="KW-0489">Methyltransferase</keyword>
<comment type="caution">
    <text evidence="3">The sequence shown here is derived from an EMBL/GenBank/DDBJ whole genome shotgun (WGS) entry which is preliminary data.</text>
</comment>
<gene>
    <name evidence="3" type="ORF">E6H03_09195</name>
</gene>
<proteinExistence type="predicted"/>
<dbReference type="InterPro" id="IPR013216">
    <property type="entry name" value="Methyltransf_11"/>
</dbReference>
<dbReference type="Proteomes" id="UP000318093">
    <property type="component" value="Unassembled WGS sequence"/>
</dbReference>
<dbReference type="GO" id="GO:0032259">
    <property type="term" value="P:methylation"/>
    <property type="evidence" value="ECO:0007669"/>
    <property type="project" value="UniProtKB-KW"/>
</dbReference>
<feature type="compositionally biased region" description="Basic and acidic residues" evidence="1">
    <location>
        <begin position="40"/>
        <end position="71"/>
    </location>
</feature>
<dbReference type="EMBL" id="VBAN01000288">
    <property type="protein sequence ID" value="TMI79993.1"/>
    <property type="molecule type" value="Genomic_DNA"/>
</dbReference>
<dbReference type="Gene3D" id="3.40.50.150">
    <property type="entry name" value="Vaccinia Virus protein VP39"/>
    <property type="match status" value="1"/>
</dbReference>